<evidence type="ECO:0000313" key="1">
    <source>
        <dbReference type="EMBL" id="RYV52942.1"/>
    </source>
</evidence>
<reference evidence="1 2" key="1">
    <citation type="submission" date="2019-01" db="EMBL/GenBank/DDBJ databases">
        <title>Novel species of Cellulomonas.</title>
        <authorList>
            <person name="Liu Q."/>
            <person name="Xin Y.-H."/>
        </authorList>
    </citation>
    <scope>NUCLEOTIDE SEQUENCE [LARGE SCALE GENOMIC DNA]</scope>
    <source>
        <strain evidence="1 2">HLT2-17</strain>
    </source>
</reference>
<accession>A0A4Q5N3X1</accession>
<evidence type="ECO:0000313" key="2">
    <source>
        <dbReference type="Proteomes" id="UP000293764"/>
    </source>
</evidence>
<gene>
    <name evidence="1" type="ORF">EUA98_00145</name>
</gene>
<dbReference type="AlphaFoldDB" id="A0A4Q5N3X1"/>
<keyword evidence="2" id="KW-1185">Reference proteome</keyword>
<sequence length="349" mass="37306">MTACAALALTLAACGGGSDDPAKGSGAAADAPVGPLDEYFQKMYGGGGEAADDEKMMADSNAQMVKVEELAAACMAEEGFEYLPIDYSASMTQGMSSDELDVEWGTKEFAEQYGYGATTDPGGYQAASMEANADGTDEMVDPNQEAVEAMSETERTAFYAALYGEQTMDPEADPEEMQEYNWETAGCQGKAQHEVYEGGLEADAFAGLQEDITAMYDAVQADPRLADVNAEWASCMADAGFDGLAAVGDGETSIYDEVNVLQEGLYADVDPAVEMTEELNAQMQTDLQDKMAEITPREIKTAVADFGCREDVDFDDVNQKISFELQQEFVDAHKADLDAWLAATTASKS</sequence>
<organism evidence="1 2">
    <name type="scientific">Pengzhenrongella frigida</name>
    <dbReference type="NCBI Taxonomy" id="1259133"/>
    <lineage>
        <taxon>Bacteria</taxon>
        <taxon>Bacillati</taxon>
        <taxon>Actinomycetota</taxon>
        <taxon>Actinomycetes</taxon>
        <taxon>Micrococcales</taxon>
        <taxon>Pengzhenrongella</taxon>
    </lineage>
</organism>
<dbReference type="Proteomes" id="UP000293764">
    <property type="component" value="Unassembled WGS sequence"/>
</dbReference>
<protein>
    <submittedName>
        <fullName evidence="1">Uncharacterized protein</fullName>
    </submittedName>
</protein>
<dbReference type="RefSeq" id="WP_130100641.1">
    <property type="nucleotide sequence ID" value="NZ_SDWW01000001.1"/>
</dbReference>
<dbReference type="OrthoDB" id="3403621at2"/>
<comment type="caution">
    <text evidence="1">The sequence shown here is derived from an EMBL/GenBank/DDBJ whole genome shotgun (WGS) entry which is preliminary data.</text>
</comment>
<dbReference type="EMBL" id="SDWW01000001">
    <property type="protein sequence ID" value="RYV52942.1"/>
    <property type="molecule type" value="Genomic_DNA"/>
</dbReference>
<proteinExistence type="predicted"/>
<name>A0A4Q5N3X1_9MICO</name>